<sequence>MEQGPFPRITIQFCTQCKWMLRAAYFAQELLSTFSTSLGEVALQPSTGGTFVVHLYNAVPDGSGVDGKVTIQQHLLWDRKAEGGFPGMFYLSRLMTPSLSLLASILLATLANEGSLVCIPEPARVRGTVDCRFGILGHHNASAASCNECPSSCRAFEAAELNLEYPMIACIRSSGSYQASETKELKRRVRDIIDPSRDLGHVDGKKSTTQPTTSSSTSTPPSTTPNPSSSTFTPIPKAINRLQALPLAAERKFTPMDVDVSSRPGSSRGEGLEKGEGGGEVLNSRGKIVIGGGDGESFGFCRPGEACEDCG</sequence>
<keyword evidence="4" id="KW-1185">Reference proteome</keyword>
<dbReference type="Proteomes" id="UP000184330">
    <property type="component" value="Unassembled WGS sequence"/>
</dbReference>
<dbReference type="PANTHER" id="PTHR36417:SF2">
    <property type="entry name" value="SELENOPROTEIN DOMAIN PROTEIN (AFU_ORTHOLOGUE AFUA_1G05220)"/>
    <property type="match status" value="1"/>
</dbReference>
<evidence type="ECO:0000313" key="3">
    <source>
        <dbReference type="EMBL" id="CZR66191.1"/>
    </source>
</evidence>
<name>A0A1L7XMA6_9HELO</name>
<accession>A0A1L7XMA6</accession>
<organism evidence="3 4">
    <name type="scientific">Phialocephala subalpina</name>
    <dbReference type="NCBI Taxonomy" id="576137"/>
    <lineage>
        <taxon>Eukaryota</taxon>
        <taxon>Fungi</taxon>
        <taxon>Dikarya</taxon>
        <taxon>Ascomycota</taxon>
        <taxon>Pezizomycotina</taxon>
        <taxon>Leotiomycetes</taxon>
        <taxon>Helotiales</taxon>
        <taxon>Mollisiaceae</taxon>
        <taxon>Phialocephala</taxon>
        <taxon>Phialocephala fortinii species complex</taxon>
    </lineage>
</organism>
<evidence type="ECO:0000256" key="1">
    <source>
        <dbReference type="ARBA" id="ARBA00023284"/>
    </source>
</evidence>
<evidence type="ECO:0000313" key="4">
    <source>
        <dbReference type="Proteomes" id="UP000184330"/>
    </source>
</evidence>
<dbReference type="SUPFAM" id="SSF52833">
    <property type="entry name" value="Thioredoxin-like"/>
    <property type="match status" value="1"/>
</dbReference>
<evidence type="ECO:0000256" key="2">
    <source>
        <dbReference type="SAM" id="MobiDB-lite"/>
    </source>
</evidence>
<gene>
    <name evidence="3" type="ORF">PAC_16092</name>
</gene>
<feature type="region of interest" description="Disordered" evidence="2">
    <location>
        <begin position="191"/>
        <end position="234"/>
    </location>
</feature>
<keyword evidence="1" id="KW-0676">Redox-active center</keyword>
<dbReference type="EMBL" id="FJOG01000035">
    <property type="protein sequence ID" value="CZR66191.1"/>
    <property type="molecule type" value="Genomic_DNA"/>
</dbReference>
<dbReference type="NCBIfam" id="TIGR02174">
    <property type="entry name" value="CXXU_selWTH"/>
    <property type="match status" value="1"/>
</dbReference>
<dbReference type="InterPro" id="IPR036249">
    <property type="entry name" value="Thioredoxin-like_sf"/>
</dbReference>
<dbReference type="InterPro" id="IPR011893">
    <property type="entry name" value="Selenoprotein_Rdx-typ"/>
</dbReference>
<feature type="region of interest" description="Disordered" evidence="2">
    <location>
        <begin position="253"/>
        <end position="288"/>
    </location>
</feature>
<feature type="compositionally biased region" description="Basic and acidic residues" evidence="2">
    <location>
        <begin position="191"/>
        <end position="206"/>
    </location>
</feature>
<protein>
    <recommendedName>
        <fullName evidence="5">Rdx family-domain-containing protein</fullName>
    </recommendedName>
</protein>
<dbReference type="PANTHER" id="PTHR36417">
    <property type="entry name" value="SELENOPROTEIN DOMAIN PROTEIN (AFU_ORTHOLOGUE AFUA_1G05220)"/>
    <property type="match status" value="1"/>
</dbReference>
<dbReference type="AlphaFoldDB" id="A0A1L7XMA6"/>
<evidence type="ECO:0008006" key="5">
    <source>
        <dbReference type="Google" id="ProtNLM"/>
    </source>
</evidence>
<dbReference type="Gene3D" id="3.40.30.10">
    <property type="entry name" value="Glutaredoxin"/>
    <property type="match status" value="1"/>
</dbReference>
<feature type="compositionally biased region" description="Low complexity" evidence="2">
    <location>
        <begin position="207"/>
        <end position="234"/>
    </location>
</feature>
<proteinExistence type="predicted"/>
<dbReference type="OrthoDB" id="60822at2759"/>
<reference evidence="3 4" key="1">
    <citation type="submission" date="2016-03" db="EMBL/GenBank/DDBJ databases">
        <authorList>
            <person name="Ploux O."/>
        </authorList>
    </citation>
    <scope>NUCLEOTIDE SEQUENCE [LARGE SCALE GENOMIC DNA]</scope>
    <source>
        <strain evidence="3 4">UAMH 11012</strain>
    </source>
</reference>
<dbReference type="Pfam" id="PF10262">
    <property type="entry name" value="Rdx"/>
    <property type="match status" value="1"/>
</dbReference>